<feature type="domain" description="Type I cytokine receptor cytokine-binding" evidence="8">
    <location>
        <begin position="17"/>
        <end position="88"/>
    </location>
</feature>
<dbReference type="InterPro" id="IPR036116">
    <property type="entry name" value="FN3_sf"/>
</dbReference>
<dbReference type="SUPFAM" id="SSF49265">
    <property type="entry name" value="Fibronectin type III"/>
    <property type="match status" value="2"/>
</dbReference>
<keyword evidence="4" id="KW-1133">Transmembrane helix</keyword>
<keyword evidence="5" id="KW-0472">Membrane</keyword>
<keyword evidence="2" id="KW-0812">Transmembrane</keyword>
<dbReference type="Pfam" id="PF09240">
    <property type="entry name" value="IL6Ra-bind"/>
    <property type="match status" value="1"/>
</dbReference>
<evidence type="ECO:0000256" key="3">
    <source>
        <dbReference type="ARBA" id="ARBA00022729"/>
    </source>
</evidence>
<comment type="subcellular location">
    <subcellularLocation>
        <location evidence="1">Membrane</location>
        <topology evidence="1">Single-pass type I membrane protein</topology>
    </subcellularLocation>
</comment>
<accession>A0ABN9DG77</accession>
<dbReference type="Proteomes" id="UP001162483">
    <property type="component" value="Unassembled WGS sequence"/>
</dbReference>
<name>A0ABN9DG77_9NEOB</name>
<keyword evidence="7" id="KW-0325">Glycoprotein</keyword>
<dbReference type="EMBL" id="CATNWA010014327">
    <property type="protein sequence ID" value="CAI9570516.1"/>
    <property type="molecule type" value="Genomic_DNA"/>
</dbReference>
<keyword evidence="3" id="KW-0732">Signal</keyword>
<evidence type="ECO:0000313" key="9">
    <source>
        <dbReference type="EMBL" id="CAI9570516.1"/>
    </source>
</evidence>
<evidence type="ECO:0000313" key="10">
    <source>
        <dbReference type="Proteomes" id="UP001162483"/>
    </source>
</evidence>
<sequence length="183" mass="21488">GNTTEYVYHAPPVYISNVSCAIYNVTNLNCTWEWRNDSPSDARYSFALRLYDKTLACKQYLKSHGRNIGCHMKDVFPKENNDEIPKIRIWFFNNLTRFSKTFQTGMIELLNAPINISVTSVNENTKLEWLSPPSINPVSSECFQYHIRVTETQTKLFKDIFDIKSQEYVFSYLEKRQKLQYAN</sequence>
<reference evidence="9" key="1">
    <citation type="submission" date="2023-05" db="EMBL/GenBank/DDBJ databases">
        <authorList>
            <person name="Stuckert A."/>
        </authorList>
    </citation>
    <scope>NUCLEOTIDE SEQUENCE</scope>
</reference>
<feature type="non-terminal residue" evidence="9">
    <location>
        <position position="1"/>
    </location>
</feature>
<evidence type="ECO:0000256" key="2">
    <source>
        <dbReference type="ARBA" id="ARBA00022692"/>
    </source>
</evidence>
<dbReference type="Gene3D" id="2.60.40.10">
    <property type="entry name" value="Immunoglobulins"/>
    <property type="match status" value="2"/>
</dbReference>
<dbReference type="InterPro" id="IPR015321">
    <property type="entry name" value="TypeI_recpt_CBD"/>
</dbReference>
<keyword evidence="10" id="KW-1185">Reference proteome</keyword>
<organism evidence="9 10">
    <name type="scientific">Staurois parvus</name>
    <dbReference type="NCBI Taxonomy" id="386267"/>
    <lineage>
        <taxon>Eukaryota</taxon>
        <taxon>Metazoa</taxon>
        <taxon>Chordata</taxon>
        <taxon>Craniata</taxon>
        <taxon>Vertebrata</taxon>
        <taxon>Euteleostomi</taxon>
        <taxon>Amphibia</taxon>
        <taxon>Batrachia</taxon>
        <taxon>Anura</taxon>
        <taxon>Neobatrachia</taxon>
        <taxon>Ranoidea</taxon>
        <taxon>Ranidae</taxon>
        <taxon>Staurois</taxon>
    </lineage>
</organism>
<evidence type="ECO:0000256" key="5">
    <source>
        <dbReference type="ARBA" id="ARBA00023136"/>
    </source>
</evidence>
<keyword evidence="6" id="KW-0675">Receptor</keyword>
<comment type="caution">
    <text evidence="9">The sequence shown here is derived from an EMBL/GenBank/DDBJ whole genome shotgun (WGS) entry which is preliminary data.</text>
</comment>
<gene>
    <name evidence="9" type="ORF">SPARVUS_LOCUS7107427</name>
</gene>
<evidence type="ECO:0000259" key="8">
    <source>
        <dbReference type="Pfam" id="PF09240"/>
    </source>
</evidence>
<evidence type="ECO:0000256" key="7">
    <source>
        <dbReference type="ARBA" id="ARBA00023180"/>
    </source>
</evidence>
<dbReference type="InterPro" id="IPR013783">
    <property type="entry name" value="Ig-like_fold"/>
</dbReference>
<evidence type="ECO:0000256" key="1">
    <source>
        <dbReference type="ARBA" id="ARBA00004479"/>
    </source>
</evidence>
<proteinExistence type="predicted"/>
<protein>
    <recommendedName>
        <fullName evidence="8">Type I cytokine receptor cytokine-binding domain-containing protein</fullName>
    </recommendedName>
</protein>
<evidence type="ECO:0000256" key="6">
    <source>
        <dbReference type="ARBA" id="ARBA00023170"/>
    </source>
</evidence>
<evidence type="ECO:0000256" key="4">
    <source>
        <dbReference type="ARBA" id="ARBA00022989"/>
    </source>
</evidence>